<organism evidence="1 2">
    <name type="scientific">Smallanthus sonchifolius</name>
    <dbReference type="NCBI Taxonomy" id="185202"/>
    <lineage>
        <taxon>Eukaryota</taxon>
        <taxon>Viridiplantae</taxon>
        <taxon>Streptophyta</taxon>
        <taxon>Embryophyta</taxon>
        <taxon>Tracheophyta</taxon>
        <taxon>Spermatophyta</taxon>
        <taxon>Magnoliopsida</taxon>
        <taxon>eudicotyledons</taxon>
        <taxon>Gunneridae</taxon>
        <taxon>Pentapetalae</taxon>
        <taxon>asterids</taxon>
        <taxon>campanulids</taxon>
        <taxon>Asterales</taxon>
        <taxon>Asteraceae</taxon>
        <taxon>Asteroideae</taxon>
        <taxon>Heliantheae alliance</taxon>
        <taxon>Millerieae</taxon>
        <taxon>Smallanthus</taxon>
    </lineage>
</organism>
<comment type="caution">
    <text evidence="1">The sequence shown here is derived from an EMBL/GenBank/DDBJ whole genome shotgun (WGS) entry which is preliminary data.</text>
</comment>
<sequence length="335" mass="36634">MEWIRGQEIGHGTFAKVNLAKPTNQGSRFPPLMAVKSCALTHSSSLMNECTMLDQLKDCLEIVTCYGACVTVENGEKLYNVALEYASGGSLADKVKNSENSRLSESEVRRYTKSILKGLQFIHEKGVVHCDIKLQNILLFSGDAVKIADFGLAKRAAGVCDAGYEIRGTPLYMAPETVVGGKQEAASDVWAVGCLVSEMLTGKPAWTCSDIGALLMKIGVGAEIPDIPGKLSEAGKDFLGKCFVKETSDRWTAEMLLKHPFIDGDDQIPSCSPRNPFDFPDWESEQTFMVTSFCSPELESWNGVETRVSTASRLRRLVTVEVPDWSVSSGWVTAR</sequence>
<proteinExistence type="predicted"/>
<evidence type="ECO:0000313" key="2">
    <source>
        <dbReference type="Proteomes" id="UP001056120"/>
    </source>
</evidence>
<reference evidence="1 2" key="2">
    <citation type="journal article" date="2022" name="Mol. Ecol. Resour.">
        <title>The genomes of chicory, endive, great burdock and yacon provide insights into Asteraceae paleo-polyploidization history and plant inulin production.</title>
        <authorList>
            <person name="Fan W."/>
            <person name="Wang S."/>
            <person name="Wang H."/>
            <person name="Wang A."/>
            <person name="Jiang F."/>
            <person name="Liu H."/>
            <person name="Zhao H."/>
            <person name="Xu D."/>
            <person name="Zhang Y."/>
        </authorList>
    </citation>
    <scope>NUCLEOTIDE SEQUENCE [LARGE SCALE GENOMIC DNA]</scope>
    <source>
        <strain evidence="2">cv. Yunnan</strain>
        <tissue evidence="1">Leaves</tissue>
    </source>
</reference>
<dbReference type="EMBL" id="CM042029">
    <property type="protein sequence ID" value="KAI3794091.1"/>
    <property type="molecule type" value="Genomic_DNA"/>
</dbReference>
<protein>
    <submittedName>
        <fullName evidence="1">Uncharacterized protein</fullName>
    </submittedName>
</protein>
<keyword evidence="2" id="KW-1185">Reference proteome</keyword>
<evidence type="ECO:0000313" key="1">
    <source>
        <dbReference type="EMBL" id="KAI3794091.1"/>
    </source>
</evidence>
<reference evidence="2" key="1">
    <citation type="journal article" date="2022" name="Mol. Ecol. Resour.">
        <title>The genomes of chicory, endive, great burdock and yacon provide insights into Asteraceae palaeo-polyploidization history and plant inulin production.</title>
        <authorList>
            <person name="Fan W."/>
            <person name="Wang S."/>
            <person name="Wang H."/>
            <person name="Wang A."/>
            <person name="Jiang F."/>
            <person name="Liu H."/>
            <person name="Zhao H."/>
            <person name="Xu D."/>
            <person name="Zhang Y."/>
        </authorList>
    </citation>
    <scope>NUCLEOTIDE SEQUENCE [LARGE SCALE GENOMIC DNA]</scope>
    <source>
        <strain evidence="2">cv. Yunnan</strain>
    </source>
</reference>
<dbReference type="Proteomes" id="UP001056120">
    <property type="component" value="Linkage Group LG12"/>
</dbReference>
<gene>
    <name evidence="1" type="ORF">L1987_36718</name>
</gene>
<accession>A0ACB9HF13</accession>
<name>A0ACB9HF13_9ASTR</name>